<evidence type="ECO:0000313" key="1">
    <source>
        <dbReference type="EMBL" id="AXK82452.1"/>
    </source>
</evidence>
<sequence>MSTRGPRLSRTLLTGGLLLTLITAISFPAPSGWAASGPFADFAGAWSGTGTLRPSGGQAERIRCNATYRQRGSSEHQIDLQLRCASDSYNFDLVGEFSADDNNQISGRWTERSRNVGGTAVGNARGERLQLHIESSGFAATLVMLTRTRRQSVNIDSQGGGQTIKASITLSRN</sequence>
<organism evidence="1 2">
    <name type="scientific">Pseudolabrys taiwanensis</name>
    <dbReference type="NCBI Taxonomy" id="331696"/>
    <lineage>
        <taxon>Bacteria</taxon>
        <taxon>Pseudomonadati</taxon>
        <taxon>Pseudomonadota</taxon>
        <taxon>Alphaproteobacteria</taxon>
        <taxon>Hyphomicrobiales</taxon>
        <taxon>Xanthobacteraceae</taxon>
        <taxon>Pseudolabrys</taxon>
    </lineage>
</organism>
<reference evidence="1 2" key="1">
    <citation type="submission" date="2018-07" db="EMBL/GenBank/DDBJ databases">
        <authorList>
            <person name="Quirk P.G."/>
            <person name="Krulwich T.A."/>
        </authorList>
    </citation>
    <scope>NUCLEOTIDE SEQUENCE [LARGE SCALE GENOMIC DNA]</scope>
    <source>
        <strain evidence="1 2">CC-BB4</strain>
    </source>
</reference>
<keyword evidence="2" id="KW-1185">Reference proteome</keyword>
<dbReference type="EMBL" id="CP031417">
    <property type="protein sequence ID" value="AXK82452.1"/>
    <property type="molecule type" value="Genomic_DNA"/>
</dbReference>
<dbReference type="KEGG" id="ptaw:DW352_19165"/>
<dbReference type="AlphaFoldDB" id="A0A345ZZV5"/>
<dbReference type="OrthoDB" id="8137995at2"/>
<evidence type="ECO:0000313" key="2">
    <source>
        <dbReference type="Proteomes" id="UP000254889"/>
    </source>
</evidence>
<protein>
    <submittedName>
        <fullName evidence="1">Uncharacterized protein</fullName>
    </submittedName>
</protein>
<name>A0A345ZZV5_9HYPH</name>
<dbReference type="Proteomes" id="UP000254889">
    <property type="component" value="Chromosome"/>
</dbReference>
<accession>A0A345ZZV5</accession>
<proteinExistence type="predicted"/>
<gene>
    <name evidence="1" type="ORF">DW352_19165</name>
</gene>